<organism evidence="1 2">
    <name type="scientific">Fusobacterium animalis ATCC 51191</name>
    <dbReference type="NCBI Taxonomy" id="997347"/>
    <lineage>
        <taxon>Bacteria</taxon>
        <taxon>Fusobacteriati</taxon>
        <taxon>Fusobacteriota</taxon>
        <taxon>Fusobacteriia</taxon>
        <taxon>Fusobacteriales</taxon>
        <taxon>Fusobacteriaceae</taxon>
        <taxon>Fusobacterium</taxon>
    </lineage>
</organism>
<keyword evidence="2" id="KW-1185">Reference proteome</keyword>
<accession>F9EPZ1</accession>
<protein>
    <recommendedName>
        <fullName evidence="3">Fusobacterium outer membrane protein</fullName>
    </recommendedName>
</protein>
<comment type="caution">
    <text evidence="1">The sequence shown here is derived from an EMBL/GenBank/DDBJ whole genome shotgun (WGS) entry which is preliminary data.</text>
</comment>
<dbReference type="HOGENOM" id="CLU_462763_0_0_0"/>
<dbReference type="AlphaFoldDB" id="F9EPZ1"/>
<evidence type="ECO:0000313" key="1">
    <source>
        <dbReference type="EMBL" id="EGQ78974.1"/>
    </source>
</evidence>
<reference evidence="1 2" key="1">
    <citation type="submission" date="2011-05" db="EMBL/GenBank/DDBJ databases">
        <authorList>
            <person name="Muzny D."/>
            <person name="Qin X."/>
            <person name="Deng J."/>
            <person name="Jiang H."/>
            <person name="Liu Y."/>
            <person name="Qu J."/>
            <person name="Song X.-Z."/>
            <person name="Zhang L."/>
            <person name="Thornton R."/>
            <person name="Coyle M."/>
            <person name="Francisco L."/>
            <person name="Jackson L."/>
            <person name="Javaid M."/>
            <person name="Korchina V."/>
            <person name="Kovar C."/>
            <person name="Mata R."/>
            <person name="Mathew T."/>
            <person name="Ngo R."/>
            <person name="Nguyen L."/>
            <person name="Nguyen N."/>
            <person name="Okwuonu G."/>
            <person name="Ongeri F."/>
            <person name="Pham C."/>
            <person name="Simmons D."/>
            <person name="Wilczek-Boney K."/>
            <person name="Hale W."/>
            <person name="Jakkamsetti A."/>
            <person name="Pham P."/>
            <person name="Ruth R."/>
            <person name="San Lucas F."/>
            <person name="Warren J."/>
            <person name="Zhang J."/>
            <person name="Zhao Z."/>
            <person name="Zhou C."/>
            <person name="Zhu D."/>
            <person name="Lee S."/>
            <person name="Bess C."/>
            <person name="Blankenburg K."/>
            <person name="Forbes L."/>
            <person name="Fu Q."/>
            <person name="Gubbala S."/>
            <person name="Hirani K."/>
            <person name="Jayaseelan J.C."/>
            <person name="Lara F."/>
            <person name="Munidasa M."/>
            <person name="Palculict T."/>
            <person name="Patil S."/>
            <person name="Pu L.-L."/>
            <person name="Saada N."/>
            <person name="Tang L."/>
            <person name="Weissenberger G."/>
            <person name="Zhu Y."/>
            <person name="Hemphill L."/>
            <person name="Shang Y."/>
            <person name="Youmans B."/>
            <person name="Ayvaz T."/>
            <person name="Ross M."/>
            <person name="Santibanez J."/>
            <person name="Aqrawi P."/>
            <person name="Gross S."/>
            <person name="Joshi V."/>
            <person name="Fowler G."/>
            <person name="Nazareth L."/>
            <person name="Reid J."/>
            <person name="Worley K."/>
            <person name="Petrosino J."/>
            <person name="Highlander S."/>
            <person name="Gibbs R."/>
        </authorList>
    </citation>
    <scope>NUCLEOTIDE SEQUENCE [LARGE SCALE GENOMIC DNA]</scope>
    <source>
        <strain evidence="1 2">ATCC 51191</strain>
    </source>
</reference>
<evidence type="ECO:0008006" key="3">
    <source>
        <dbReference type="Google" id="ProtNLM"/>
    </source>
</evidence>
<name>F9EPZ1_9FUSO</name>
<proteinExistence type="predicted"/>
<dbReference type="Proteomes" id="UP000005392">
    <property type="component" value="Unassembled WGS sequence"/>
</dbReference>
<sequence>MKKYSDRELGNLINHGTIRTNNDNVEENENLIGIDLLEDLDAKNTGKINLTGKSVMGVYNSMRKASEIDANGNVSYKNGSHFVMKKGGGNTEFPEIKVSGENSIALYSNGIKNENKIEEGKISSYGGVALYADRSSIDLGTSTTSPELAVGNYGKMVGVMFYNYSHTRPDEHDKFKNVPVERPIPTGVFVLNNNINATVEDGGSAFYLVKEDMNRKAEFLNNMFADTPNANYNNKKSADGKKLNLIMKDGSSLFASYNKNIDEVAYQKLSGYSNLSTILGNRVKLDPSSDSTKYKIEKTLRNKLEVDKNVNLDDITTPYNRLEYLSSWVKVNSGVNMTSNSANKVAIFQANTKREDGSTLPAPKVEDIQVENNGNITLTGKNSAGLATSFGTVTNAGNISSTGENGVGIYAADNSIVRNTGTIQVGTNGVAIFGENDLKIGGNSTAISSNKDINVTNTGTIKAKDNSTGVYGIYAKNDKTNYTKATSTITNSGNIDFANNKSSVGIYAENSTLTSSGNVSVGKDGVGIRTIKSDVTLTKGDINATSATGVLAEDSTLKTSANISVKDNAIAVSAKNSDVEVQKGTYNINN</sequence>
<evidence type="ECO:0000313" key="2">
    <source>
        <dbReference type="Proteomes" id="UP000005392"/>
    </source>
</evidence>
<feature type="non-terminal residue" evidence="1">
    <location>
        <position position="590"/>
    </location>
</feature>
<dbReference type="EMBL" id="AFQD01000351">
    <property type="protein sequence ID" value="EGQ78974.1"/>
    <property type="molecule type" value="Genomic_DNA"/>
</dbReference>
<gene>
    <name evidence="1" type="ORF">HMPREF9094_1996</name>
</gene>